<dbReference type="EMBL" id="JAMKPW020000006">
    <property type="protein sequence ID" value="KAK8217317.1"/>
    <property type="molecule type" value="Genomic_DNA"/>
</dbReference>
<dbReference type="Proteomes" id="UP001320706">
    <property type="component" value="Unassembled WGS sequence"/>
</dbReference>
<comment type="caution">
    <text evidence="1">The sequence shown here is derived from an EMBL/GenBank/DDBJ whole genome shotgun (WGS) entry which is preliminary data.</text>
</comment>
<organism evidence="1 2">
    <name type="scientific">Zalaria obscura</name>
    <dbReference type="NCBI Taxonomy" id="2024903"/>
    <lineage>
        <taxon>Eukaryota</taxon>
        <taxon>Fungi</taxon>
        <taxon>Dikarya</taxon>
        <taxon>Ascomycota</taxon>
        <taxon>Pezizomycotina</taxon>
        <taxon>Dothideomycetes</taxon>
        <taxon>Dothideomycetidae</taxon>
        <taxon>Dothideales</taxon>
        <taxon>Zalariaceae</taxon>
        <taxon>Zalaria</taxon>
    </lineage>
</organism>
<gene>
    <name evidence="1" type="ORF">M8818_001570</name>
</gene>
<evidence type="ECO:0000313" key="1">
    <source>
        <dbReference type="EMBL" id="KAK8217317.1"/>
    </source>
</evidence>
<keyword evidence="2" id="KW-1185">Reference proteome</keyword>
<reference evidence="1" key="1">
    <citation type="submission" date="2024-02" db="EMBL/GenBank/DDBJ databases">
        <title>Metagenome Assembled Genome of Zalaria obscura JY119.</title>
        <authorList>
            <person name="Vighnesh L."/>
            <person name="Jagadeeshwari U."/>
            <person name="Venkata Ramana C."/>
            <person name="Sasikala C."/>
        </authorList>
    </citation>
    <scope>NUCLEOTIDE SEQUENCE</scope>
    <source>
        <strain evidence="1">JY119</strain>
    </source>
</reference>
<protein>
    <submittedName>
        <fullName evidence="1">Uncharacterized protein</fullName>
    </submittedName>
</protein>
<accession>A0ACC3SK49</accession>
<evidence type="ECO:0000313" key="2">
    <source>
        <dbReference type="Proteomes" id="UP001320706"/>
    </source>
</evidence>
<proteinExistence type="predicted"/>
<name>A0ACC3SK49_9PEZI</name>
<sequence>MEQSPLTQQARPEVFEPKVIKCYRELFRDPEDEDKSEGFWRELFLLKPDTARLAQILDDIDGEYLLHTQHHPQQLLLHAIAALKAGVAPSDDHALQTLQIFFAKVLSKRYTSPSSDIIEVLAGLDDVDYVFTDLVAALDGIIKDGRTIALRQSAVQVALCVTAGAFQTGLLTYFTQRDLFPSLMKLIYDVQSPAEATSAVLLCGLLANYNKFEVRNPYHVRFSDFVNEEIINKIVRCIGEVSTSLRSQYVAILDDLPQGWSIGSTLGYIGLGALAGSKPAAPVLSEEEMKARFAEQPAPEAAILLAVYDFALANKVFCVDLVSAKAQNKQSPSSFAEFLSFSSYLYQHAHRSTRSAFYAHLTLTTLQILVEDPTIMKRLYENIATVRLCRQRPPYAPLVRGERPFAAVILDIMVDSINHNLRRKLDVELYLLNVGIILRLVSYLSKNRSRLSFHWSELWRSLLSFVRFLTMYAEDLKTNYNTETLVSEVVNLITLSLTAGETFLPDAAAYDDLFYKLVETGESLSKFRDAYALDKSNSAASISILTGVSKHYSDLIQDAKGKANNLSPREVHKIIKDGYETLSIEAKEGLDHWSRYREADHKAELKKVARVAVADARKLSETTTTGTLVS</sequence>